<evidence type="ECO:0000256" key="1">
    <source>
        <dbReference type="ARBA" id="ARBA00006499"/>
    </source>
</evidence>
<dbReference type="InterPro" id="IPR029058">
    <property type="entry name" value="AB_hydrolase_fold"/>
</dbReference>
<dbReference type="EMBL" id="KV918828">
    <property type="protein sequence ID" value="OSX77780.1"/>
    <property type="molecule type" value="Genomic_DNA"/>
</dbReference>
<feature type="compositionally biased region" description="Low complexity" evidence="3">
    <location>
        <begin position="1"/>
        <end position="11"/>
    </location>
</feature>
<feature type="region of interest" description="Disordered" evidence="3">
    <location>
        <begin position="154"/>
        <end position="220"/>
    </location>
</feature>
<dbReference type="InterPro" id="IPR003140">
    <property type="entry name" value="PLipase/COase/thioEstase"/>
</dbReference>
<dbReference type="PANTHER" id="PTHR10655">
    <property type="entry name" value="LYSOPHOSPHOLIPASE-RELATED"/>
    <property type="match status" value="1"/>
</dbReference>
<dbReference type="Pfam" id="PF02230">
    <property type="entry name" value="Abhydrolase_2"/>
    <property type="match status" value="1"/>
</dbReference>
<keyword evidence="6" id="KW-1185">Reference proteome</keyword>
<protein>
    <recommendedName>
        <fullName evidence="4">Phospholipase/carboxylesterase/thioesterase domain-containing protein</fullName>
    </recommendedName>
</protein>
<proteinExistence type="inferred from homology"/>
<feature type="compositionally biased region" description="Pro residues" evidence="3">
    <location>
        <begin position="12"/>
        <end position="24"/>
    </location>
</feature>
<sequence>MPSAAAAASCSPPTPPAPPPPTPPAALLFLHGRGDTAAGWAPAFPLPASPPLTAVVLPTAPATAVTHDGGAVMPAWFDAPPASAVRDAPAATACGLAASVGRLSAAVAALVAGGIPAPRIVVGGFSQGAAVAAELVAAGTWRLGGAMLVGGWLPTGGGRAPPPPPLRQPRPRRRRRPTAAAVPGRPTRRRRRRRACGCSSSTAPPTGSCPRLRVPPLPPR</sequence>
<reference evidence="5 6" key="1">
    <citation type="submission" date="2017-03" db="EMBL/GenBank/DDBJ databases">
        <title>WGS assembly of Porphyra umbilicalis.</title>
        <authorList>
            <person name="Brawley S.H."/>
            <person name="Blouin N.A."/>
            <person name="Ficko-Blean E."/>
            <person name="Wheeler G.L."/>
            <person name="Lohr M."/>
            <person name="Goodson H.V."/>
            <person name="Jenkins J.W."/>
            <person name="Blaby-Haas C.E."/>
            <person name="Helliwell K.E."/>
            <person name="Chan C."/>
            <person name="Marriage T."/>
            <person name="Bhattacharya D."/>
            <person name="Klein A.S."/>
            <person name="Badis Y."/>
            <person name="Brodie J."/>
            <person name="Cao Y."/>
            <person name="Collen J."/>
            <person name="Dittami S.M."/>
            <person name="Gachon C.M."/>
            <person name="Green B.R."/>
            <person name="Karpowicz S."/>
            <person name="Kim J.W."/>
            <person name="Kudahl U."/>
            <person name="Lin S."/>
            <person name="Michel G."/>
            <person name="Mittag M."/>
            <person name="Olson B.J."/>
            <person name="Pangilinan J."/>
            <person name="Peng Y."/>
            <person name="Qiu H."/>
            <person name="Shu S."/>
            <person name="Singer J.T."/>
            <person name="Smith A.G."/>
            <person name="Sprecher B.N."/>
            <person name="Wagner V."/>
            <person name="Wang W."/>
            <person name="Wang Z.-Y."/>
            <person name="Yan J."/>
            <person name="Yarish C."/>
            <person name="Zoeuner-Riek S."/>
            <person name="Zhuang Y."/>
            <person name="Zou Y."/>
            <person name="Lindquist E.A."/>
            <person name="Grimwood J."/>
            <person name="Barry K."/>
            <person name="Rokhsar D.S."/>
            <person name="Schmutz J."/>
            <person name="Stiller J.W."/>
            <person name="Grossman A.R."/>
            <person name="Prochnik S.E."/>
        </authorList>
    </citation>
    <scope>NUCLEOTIDE SEQUENCE [LARGE SCALE GENOMIC DNA]</scope>
    <source>
        <strain evidence="5">4086291</strain>
    </source>
</reference>
<dbReference type="AlphaFoldDB" id="A0A1X6PAK4"/>
<comment type="similarity">
    <text evidence="1">Belongs to the AB hydrolase superfamily. AB hydrolase 2 family.</text>
</comment>
<dbReference type="GO" id="GO:0052689">
    <property type="term" value="F:carboxylic ester hydrolase activity"/>
    <property type="evidence" value="ECO:0007669"/>
    <property type="project" value="TreeGrafter"/>
</dbReference>
<evidence type="ECO:0000256" key="3">
    <source>
        <dbReference type="SAM" id="MobiDB-lite"/>
    </source>
</evidence>
<dbReference type="GO" id="GO:0008474">
    <property type="term" value="F:palmitoyl-(protein) hydrolase activity"/>
    <property type="evidence" value="ECO:0007669"/>
    <property type="project" value="TreeGrafter"/>
</dbReference>
<dbReference type="SUPFAM" id="SSF53474">
    <property type="entry name" value="alpha/beta-Hydrolases"/>
    <property type="match status" value="1"/>
</dbReference>
<dbReference type="Gene3D" id="3.40.50.1820">
    <property type="entry name" value="alpha/beta hydrolase"/>
    <property type="match status" value="1"/>
</dbReference>
<name>A0A1X6PAK4_PORUM</name>
<feature type="domain" description="Phospholipase/carboxylesterase/thioesterase" evidence="4">
    <location>
        <begin position="25"/>
        <end position="155"/>
    </location>
</feature>
<organism evidence="5 6">
    <name type="scientific">Porphyra umbilicalis</name>
    <name type="common">Purple laver</name>
    <name type="synonym">Red alga</name>
    <dbReference type="NCBI Taxonomy" id="2786"/>
    <lineage>
        <taxon>Eukaryota</taxon>
        <taxon>Rhodophyta</taxon>
        <taxon>Bangiophyceae</taxon>
        <taxon>Bangiales</taxon>
        <taxon>Bangiaceae</taxon>
        <taxon>Porphyra</taxon>
    </lineage>
</organism>
<evidence type="ECO:0000313" key="5">
    <source>
        <dbReference type="EMBL" id="OSX77780.1"/>
    </source>
</evidence>
<dbReference type="GO" id="GO:0005737">
    <property type="term" value="C:cytoplasm"/>
    <property type="evidence" value="ECO:0007669"/>
    <property type="project" value="TreeGrafter"/>
</dbReference>
<gene>
    <name evidence="5" type="ORF">BU14_0134s0002</name>
</gene>
<keyword evidence="2" id="KW-0378">Hydrolase</keyword>
<dbReference type="PANTHER" id="PTHR10655:SF17">
    <property type="entry name" value="LYSOPHOSPHOLIPASE-LIKE PROTEIN 1"/>
    <property type="match status" value="1"/>
</dbReference>
<dbReference type="InterPro" id="IPR050565">
    <property type="entry name" value="LYPA1-2/EST-like"/>
</dbReference>
<evidence type="ECO:0000313" key="6">
    <source>
        <dbReference type="Proteomes" id="UP000218209"/>
    </source>
</evidence>
<accession>A0A1X6PAK4</accession>
<evidence type="ECO:0000256" key="2">
    <source>
        <dbReference type="ARBA" id="ARBA00022801"/>
    </source>
</evidence>
<feature type="compositionally biased region" description="Basic residues" evidence="3">
    <location>
        <begin position="186"/>
        <end position="195"/>
    </location>
</feature>
<feature type="region of interest" description="Disordered" evidence="3">
    <location>
        <begin position="1"/>
        <end position="24"/>
    </location>
</feature>
<dbReference type="Proteomes" id="UP000218209">
    <property type="component" value="Unassembled WGS sequence"/>
</dbReference>
<evidence type="ECO:0000259" key="4">
    <source>
        <dbReference type="Pfam" id="PF02230"/>
    </source>
</evidence>